<evidence type="ECO:0000313" key="1">
    <source>
        <dbReference type="EMBL" id="DAD74480.1"/>
    </source>
</evidence>
<keyword evidence="1" id="KW-0675">Receptor</keyword>
<sequence>MTLTSGFYSSKDGDRKYSAEQMGELFDGLIHYGIYQSYGQALGVTAISGKWAVRIGTGRAFLNKTWVNNDAPYDLPLEQPDVTHPRWDLVCLRINRDPSVRAASFAVYKGVSSSNPQVPNVRNTDLDKWYPLARIRTSPGMQQVTYNQIWNARGSSSTPWVTGVVESLDASTLYAKWDAQYEQWSADQQKAQSVNFQNWMSEQKTDYESWRNTLKTTLDGNAATKLAQRLDNVEKQISSFTQGVAIKDVLLDAQNGAEIQDHAGNPINAQRLYMMV</sequence>
<reference evidence="1" key="1">
    <citation type="journal article" date="2021" name="Proc. Natl. Acad. Sci. U.S.A.">
        <title>A Catalog of Tens of Thousands of Viruses from Human Metagenomes Reveals Hidden Associations with Chronic Diseases.</title>
        <authorList>
            <person name="Tisza M.J."/>
            <person name="Buck C.B."/>
        </authorList>
    </citation>
    <scope>NUCLEOTIDE SEQUENCE</scope>
    <source>
        <strain evidence="1">CtPL34</strain>
    </source>
</reference>
<accession>A0A8S5LX56</accession>
<name>A0A8S5LX56_9CAUD</name>
<protein>
    <submittedName>
        <fullName evidence="1">Receptor Binding Protein</fullName>
    </submittedName>
</protein>
<dbReference type="EMBL" id="BK014761">
    <property type="protein sequence ID" value="DAD74480.1"/>
    <property type="molecule type" value="Genomic_DNA"/>
</dbReference>
<proteinExistence type="predicted"/>
<organism evidence="1">
    <name type="scientific">Siphoviridae sp. ctPL34</name>
    <dbReference type="NCBI Taxonomy" id="2826322"/>
    <lineage>
        <taxon>Viruses</taxon>
        <taxon>Duplodnaviria</taxon>
        <taxon>Heunggongvirae</taxon>
        <taxon>Uroviricota</taxon>
        <taxon>Caudoviricetes</taxon>
    </lineage>
</organism>